<evidence type="ECO:0000256" key="1">
    <source>
        <dbReference type="SAM" id="Phobius"/>
    </source>
</evidence>
<proteinExistence type="predicted"/>
<accession>A0ABR1RXI1</accession>
<keyword evidence="1" id="KW-0812">Transmembrane</keyword>
<evidence type="ECO:0000313" key="2">
    <source>
        <dbReference type="EMBL" id="KAK8022621.1"/>
    </source>
</evidence>
<keyword evidence="1" id="KW-0472">Membrane</keyword>
<name>A0ABR1RXI1_9PEZI</name>
<keyword evidence="3" id="KW-1185">Reference proteome</keyword>
<dbReference type="Proteomes" id="UP001444661">
    <property type="component" value="Unassembled WGS sequence"/>
</dbReference>
<reference evidence="2 3" key="1">
    <citation type="submission" date="2023-01" db="EMBL/GenBank/DDBJ databases">
        <title>Analysis of 21 Apiospora genomes using comparative genomics revels a genus with tremendous synthesis potential of carbohydrate active enzymes and secondary metabolites.</title>
        <authorList>
            <person name="Sorensen T."/>
        </authorList>
    </citation>
    <scope>NUCLEOTIDE SEQUENCE [LARGE SCALE GENOMIC DNA]</scope>
    <source>
        <strain evidence="2 3">CBS 33761</strain>
    </source>
</reference>
<gene>
    <name evidence="2" type="ORF">PG993_013388</name>
</gene>
<protein>
    <submittedName>
        <fullName evidence="2">Uncharacterized protein</fullName>
    </submittedName>
</protein>
<keyword evidence="1" id="KW-1133">Transmembrane helix</keyword>
<evidence type="ECO:0000313" key="3">
    <source>
        <dbReference type="Proteomes" id="UP001444661"/>
    </source>
</evidence>
<sequence length="266" mass="29259">MSAGVCSMSTVYVEAEFQWDQSGTYVSRVRRSPSPLAVPSWTVFDCLENNGTLQFDTFAQMFTTSLTSTAFNPTLVSSYMANPSYINEVTEKIEHEPASTLPRRTYSIRLTQLLNSYWGLLTGQNRMIPYNNTYLYMDLLDPAQYAATTGNVTLIDAVLECHSAWLVTCVFASSVLLILCLATPLLRASTVNPQLALNFSSLVRDNPYVSGSGSGTSSEASDRARTMGDLKIKFGDVKPDEPVGHIALASMDANIVGRVRKGRKYD</sequence>
<feature type="transmembrane region" description="Helical" evidence="1">
    <location>
        <begin position="164"/>
        <end position="186"/>
    </location>
</feature>
<organism evidence="2 3">
    <name type="scientific">Apiospora rasikravindrae</name>
    <dbReference type="NCBI Taxonomy" id="990691"/>
    <lineage>
        <taxon>Eukaryota</taxon>
        <taxon>Fungi</taxon>
        <taxon>Dikarya</taxon>
        <taxon>Ascomycota</taxon>
        <taxon>Pezizomycotina</taxon>
        <taxon>Sordariomycetes</taxon>
        <taxon>Xylariomycetidae</taxon>
        <taxon>Amphisphaeriales</taxon>
        <taxon>Apiosporaceae</taxon>
        <taxon>Apiospora</taxon>
    </lineage>
</organism>
<comment type="caution">
    <text evidence="2">The sequence shown here is derived from an EMBL/GenBank/DDBJ whole genome shotgun (WGS) entry which is preliminary data.</text>
</comment>
<dbReference type="EMBL" id="JAQQWK010000012">
    <property type="protein sequence ID" value="KAK8022621.1"/>
    <property type="molecule type" value="Genomic_DNA"/>
</dbReference>